<organism evidence="1 2">
    <name type="scientific">Catharanthus roseus</name>
    <name type="common">Madagascar periwinkle</name>
    <name type="synonym">Vinca rosea</name>
    <dbReference type="NCBI Taxonomy" id="4058"/>
    <lineage>
        <taxon>Eukaryota</taxon>
        <taxon>Viridiplantae</taxon>
        <taxon>Streptophyta</taxon>
        <taxon>Embryophyta</taxon>
        <taxon>Tracheophyta</taxon>
        <taxon>Spermatophyta</taxon>
        <taxon>Magnoliopsida</taxon>
        <taxon>eudicotyledons</taxon>
        <taxon>Gunneridae</taxon>
        <taxon>Pentapetalae</taxon>
        <taxon>asterids</taxon>
        <taxon>lamiids</taxon>
        <taxon>Gentianales</taxon>
        <taxon>Apocynaceae</taxon>
        <taxon>Rauvolfioideae</taxon>
        <taxon>Vinceae</taxon>
        <taxon>Catharanthinae</taxon>
        <taxon>Catharanthus</taxon>
    </lineage>
</organism>
<comment type="caution">
    <text evidence="1">The sequence shown here is derived from an EMBL/GenBank/DDBJ whole genome shotgun (WGS) entry which is preliminary data.</text>
</comment>
<keyword evidence="2" id="KW-1185">Reference proteome</keyword>
<proteinExistence type="predicted"/>
<protein>
    <submittedName>
        <fullName evidence="1">Uncharacterized protein</fullName>
    </submittedName>
</protein>
<name>A0ACC0AED8_CATRO</name>
<gene>
    <name evidence="1" type="ORF">M9H77_26664</name>
</gene>
<evidence type="ECO:0000313" key="1">
    <source>
        <dbReference type="EMBL" id="KAI5657871.1"/>
    </source>
</evidence>
<evidence type="ECO:0000313" key="2">
    <source>
        <dbReference type="Proteomes" id="UP001060085"/>
    </source>
</evidence>
<reference evidence="2" key="1">
    <citation type="journal article" date="2023" name="Nat. Plants">
        <title>Single-cell RNA sequencing provides a high-resolution roadmap for understanding the multicellular compartmentation of specialized metabolism.</title>
        <authorList>
            <person name="Sun S."/>
            <person name="Shen X."/>
            <person name="Li Y."/>
            <person name="Li Y."/>
            <person name="Wang S."/>
            <person name="Li R."/>
            <person name="Zhang H."/>
            <person name="Shen G."/>
            <person name="Guo B."/>
            <person name="Wei J."/>
            <person name="Xu J."/>
            <person name="St-Pierre B."/>
            <person name="Chen S."/>
            <person name="Sun C."/>
        </authorList>
    </citation>
    <scope>NUCLEOTIDE SEQUENCE [LARGE SCALE GENOMIC DNA]</scope>
</reference>
<dbReference type="EMBL" id="CM044706">
    <property type="protein sequence ID" value="KAI5657871.1"/>
    <property type="molecule type" value="Genomic_DNA"/>
</dbReference>
<sequence length="315" mass="35228">MAAGIAVAAGAQTIHLFVNSFPRLRTTRRATPTLLFSPSFKQIGTVISAARRRKPSRRRSLTVCFVLEDEKLKADLVTSADENELVLEKQISAARLAEKLARKRSERFTYLVAAVMSSFGITSMAVMAVYYRFSWQMEGGEVPLSEMFGTFALSVGAAVGMEFWARWAHRALWHASLWHMHESHHRPREGPFELNDVFAIINAVPAIALLYYGFFHKGLVPGLCFGAGLGITVFGMAYMFVHDGLVHKRFPVGPIANVPYFRRVAAAHQLHHSEKFNGVPYGLFLGPKELEEVGGLEELDKEVNRRIKYSKASSR</sequence>
<accession>A0ACC0AED8</accession>
<dbReference type="Proteomes" id="UP001060085">
    <property type="component" value="Linkage Group LG06"/>
</dbReference>